<dbReference type="InterPro" id="IPR011991">
    <property type="entry name" value="ArsR-like_HTH"/>
</dbReference>
<dbReference type="CDD" id="cd00090">
    <property type="entry name" value="HTH_ARSR"/>
    <property type="match status" value="1"/>
</dbReference>
<gene>
    <name evidence="6" type="ORF">EJ357_03095</name>
</gene>
<evidence type="ECO:0000313" key="6">
    <source>
        <dbReference type="EMBL" id="AZQ32549.1"/>
    </source>
</evidence>
<evidence type="ECO:0000256" key="3">
    <source>
        <dbReference type="ARBA" id="ARBA00023163"/>
    </source>
</evidence>
<dbReference type="GO" id="GO:0003677">
    <property type="term" value="F:DNA binding"/>
    <property type="evidence" value="ECO:0007669"/>
    <property type="project" value="UniProtKB-KW"/>
</dbReference>
<dbReference type="AlphaFoldDB" id="A0A3Q9ENT5"/>
<dbReference type="SMART" id="SM00418">
    <property type="entry name" value="HTH_ARSR"/>
    <property type="match status" value="1"/>
</dbReference>
<dbReference type="Gene3D" id="1.10.10.10">
    <property type="entry name" value="Winged helix-like DNA-binding domain superfamily/Winged helix DNA-binding domain"/>
    <property type="match status" value="1"/>
</dbReference>
<feature type="domain" description="HTH arsR-type" evidence="5">
    <location>
        <begin position="1"/>
        <end position="90"/>
    </location>
</feature>
<dbReference type="EMBL" id="CP034539">
    <property type="protein sequence ID" value="AZQ32549.1"/>
    <property type="molecule type" value="Genomic_DNA"/>
</dbReference>
<dbReference type="RefSeq" id="WP_126388347.1">
    <property type="nucleotide sequence ID" value="NZ_CP034539.1"/>
</dbReference>
<dbReference type="Proteomes" id="UP000280298">
    <property type="component" value="Chromosome"/>
</dbReference>
<proteinExistence type="predicted"/>
<keyword evidence="2" id="KW-0238">DNA-binding</keyword>
<evidence type="ECO:0000313" key="7">
    <source>
        <dbReference type="Proteomes" id="UP000280298"/>
    </source>
</evidence>
<dbReference type="SUPFAM" id="SSF46785">
    <property type="entry name" value="Winged helix' DNA-binding domain"/>
    <property type="match status" value="1"/>
</dbReference>
<feature type="region of interest" description="Disordered" evidence="4">
    <location>
        <begin position="100"/>
        <end position="122"/>
    </location>
</feature>
<keyword evidence="1" id="KW-0805">Transcription regulation</keyword>
<sequence>MSDDASLWSALADPHRRAIVALLLERPRPVGEIVEGCGLSQPSTSKHLKVLREAGLVRVRQDAQRRVYALDPAPIAALDAWLAPYRKLWNRSLDALGRRLDETGREASDETPHDTEGPTTKD</sequence>
<dbReference type="GO" id="GO:0003700">
    <property type="term" value="F:DNA-binding transcription factor activity"/>
    <property type="evidence" value="ECO:0007669"/>
    <property type="project" value="InterPro"/>
</dbReference>
<organism evidence="6 7">
    <name type="scientific">Streptomyces cyaneochromogenes</name>
    <dbReference type="NCBI Taxonomy" id="2496836"/>
    <lineage>
        <taxon>Bacteria</taxon>
        <taxon>Bacillati</taxon>
        <taxon>Actinomycetota</taxon>
        <taxon>Actinomycetes</taxon>
        <taxon>Kitasatosporales</taxon>
        <taxon>Streptomycetaceae</taxon>
        <taxon>Streptomyces</taxon>
    </lineage>
</organism>
<evidence type="ECO:0000256" key="2">
    <source>
        <dbReference type="ARBA" id="ARBA00023125"/>
    </source>
</evidence>
<dbReference type="InterPro" id="IPR036390">
    <property type="entry name" value="WH_DNA-bd_sf"/>
</dbReference>
<name>A0A3Q9ENT5_9ACTN</name>
<dbReference type="InterPro" id="IPR001845">
    <property type="entry name" value="HTH_ArsR_DNA-bd_dom"/>
</dbReference>
<dbReference type="PROSITE" id="PS50987">
    <property type="entry name" value="HTH_ARSR_2"/>
    <property type="match status" value="1"/>
</dbReference>
<evidence type="ECO:0000256" key="4">
    <source>
        <dbReference type="SAM" id="MobiDB-lite"/>
    </source>
</evidence>
<keyword evidence="3" id="KW-0804">Transcription</keyword>
<dbReference type="InterPro" id="IPR051081">
    <property type="entry name" value="HTH_MetalResp_TranReg"/>
</dbReference>
<dbReference type="PANTHER" id="PTHR33154">
    <property type="entry name" value="TRANSCRIPTIONAL REGULATOR, ARSR FAMILY"/>
    <property type="match status" value="1"/>
</dbReference>
<keyword evidence="7" id="KW-1185">Reference proteome</keyword>
<dbReference type="PANTHER" id="PTHR33154:SF33">
    <property type="entry name" value="TRANSCRIPTIONAL REPRESSOR SDPR"/>
    <property type="match status" value="1"/>
</dbReference>
<evidence type="ECO:0000256" key="1">
    <source>
        <dbReference type="ARBA" id="ARBA00023015"/>
    </source>
</evidence>
<accession>A0A3Q9ENT5</accession>
<dbReference type="PRINTS" id="PR00778">
    <property type="entry name" value="HTHARSR"/>
</dbReference>
<evidence type="ECO:0000259" key="5">
    <source>
        <dbReference type="PROSITE" id="PS50987"/>
    </source>
</evidence>
<dbReference type="NCBIfam" id="NF033788">
    <property type="entry name" value="HTH_metalloreg"/>
    <property type="match status" value="1"/>
</dbReference>
<protein>
    <submittedName>
        <fullName evidence="6">ArsR family transcriptional regulator</fullName>
    </submittedName>
</protein>
<dbReference type="Pfam" id="PF01022">
    <property type="entry name" value="HTH_5"/>
    <property type="match status" value="1"/>
</dbReference>
<dbReference type="InterPro" id="IPR036388">
    <property type="entry name" value="WH-like_DNA-bd_sf"/>
</dbReference>
<dbReference type="KEGG" id="scya:EJ357_03095"/>
<reference evidence="6 7" key="1">
    <citation type="journal article" date="2019" name="Int. J. Syst. Evol. Microbiol.">
        <title>Streptomyces cyaneochromogenes sp. nov., a blue pigment-producing actinomycete from manganese-contaminated soil.</title>
        <authorList>
            <person name="Tang X."/>
            <person name="Zhao J."/>
            <person name="Li K."/>
            <person name="Chen Z."/>
            <person name="Sun Y."/>
            <person name="Gao J."/>
        </authorList>
    </citation>
    <scope>NUCLEOTIDE SEQUENCE [LARGE SCALE GENOMIC DNA]</scope>
    <source>
        <strain evidence="6 7">MK-45</strain>
    </source>
</reference>
<dbReference type="OrthoDB" id="9806976at2"/>